<evidence type="ECO:0000313" key="6">
    <source>
        <dbReference type="Proteomes" id="UP001595748"/>
    </source>
</evidence>
<dbReference type="CDD" id="cd00397">
    <property type="entry name" value="DNA_BRE_C"/>
    <property type="match status" value="1"/>
</dbReference>
<dbReference type="EMBL" id="JBHRZF010000237">
    <property type="protein sequence ID" value="MFC3863194.1"/>
    <property type="molecule type" value="Genomic_DNA"/>
</dbReference>
<dbReference type="Gene3D" id="1.10.443.10">
    <property type="entry name" value="Intergrase catalytic core"/>
    <property type="match status" value="1"/>
</dbReference>
<dbReference type="InterPro" id="IPR011010">
    <property type="entry name" value="DNA_brk_join_enz"/>
</dbReference>
<dbReference type="InterPro" id="IPR013762">
    <property type="entry name" value="Integrase-like_cat_sf"/>
</dbReference>
<organism evidence="5 6">
    <name type="scientific">Deinococcus antarcticus</name>
    <dbReference type="NCBI Taxonomy" id="1298767"/>
    <lineage>
        <taxon>Bacteria</taxon>
        <taxon>Thermotogati</taxon>
        <taxon>Deinococcota</taxon>
        <taxon>Deinococci</taxon>
        <taxon>Deinococcales</taxon>
        <taxon>Deinococcaceae</taxon>
        <taxon>Deinococcus</taxon>
    </lineage>
</organism>
<evidence type="ECO:0000259" key="4">
    <source>
        <dbReference type="PROSITE" id="PS51900"/>
    </source>
</evidence>
<sequence>MPPSPTTLRQLLETGQDNAFLDLLIADLRGSQNTRINVLSGWRVYLGWVRSEGLSILNADQAQAGAFAEWLRQNYEAPSTRNNRLTQARRLYQRLQEAELVSTNPFDDLHGEVNPAHERRKNYTAEEVVRLLQHANVEEKLLILLGAHAGLTTSEVQDLSYEDFHNDDTLIDLPDRTIKCTPELTQQLKTWIRQQGDTPLFPVRPTGHVFPATSAPALRSKIFDLCRRANVPYKAWHSLRNAAGVKMLNEFDDRTSVMRELGLTHRMALRPMVKISGKGDGKRRKRE</sequence>
<dbReference type="InterPro" id="IPR044068">
    <property type="entry name" value="CB"/>
</dbReference>
<protein>
    <submittedName>
        <fullName evidence="5">Tyrosine-type recombinase/integrase</fullName>
    </submittedName>
</protein>
<accession>A0ABV8ACE8</accession>
<keyword evidence="1 3" id="KW-0238">DNA-binding</keyword>
<keyword evidence="2" id="KW-0233">DNA recombination</keyword>
<name>A0ABV8ACE8_9DEIO</name>
<dbReference type="InterPro" id="IPR010998">
    <property type="entry name" value="Integrase_recombinase_N"/>
</dbReference>
<comment type="caution">
    <text evidence="5">The sequence shown here is derived from an EMBL/GenBank/DDBJ whole genome shotgun (WGS) entry which is preliminary data.</text>
</comment>
<dbReference type="RefSeq" id="WP_380081127.1">
    <property type="nucleotide sequence ID" value="NZ_JBHRZF010000237.1"/>
</dbReference>
<gene>
    <name evidence="5" type="ORF">ACFOPQ_20740</name>
</gene>
<evidence type="ECO:0000256" key="1">
    <source>
        <dbReference type="ARBA" id="ARBA00023125"/>
    </source>
</evidence>
<evidence type="ECO:0000313" key="5">
    <source>
        <dbReference type="EMBL" id="MFC3863194.1"/>
    </source>
</evidence>
<proteinExistence type="predicted"/>
<dbReference type="InterPro" id="IPR004107">
    <property type="entry name" value="Integrase_SAM-like_N"/>
</dbReference>
<feature type="domain" description="Core-binding (CB)" evidence="4">
    <location>
        <begin position="11"/>
        <end position="96"/>
    </location>
</feature>
<reference evidence="6" key="1">
    <citation type="journal article" date="2019" name="Int. J. Syst. Evol. Microbiol.">
        <title>The Global Catalogue of Microorganisms (GCM) 10K type strain sequencing project: providing services to taxonomists for standard genome sequencing and annotation.</title>
        <authorList>
            <consortium name="The Broad Institute Genomics Platform"/>
            <consortium name="The Broad Institute Genome Sequencing Center for Infectious Disease"/>
            <person name="Wu L."/>
            <person name="Ma J."/>
        </authorList>
    </citation>
    <scope>NUCLEOTIDE SEQUENCE [LARGE SCALE GENOMIC DNA]</scope>
    <source>
        <strain evidence="6">CCTCC AB 2013263</strain>
    </source>
</reference>
<dbReference type="SUPFAM" id="SSF56349">
    <property type="entry name" value="DNA breaking-rejoining enzymes"/>
    <property type="match status" value="1"/>
</dbReference>
<evidence type="ECO:0000256" key="2">
    <source>
        <dbReference type="ARBA" id="ARBA00023172"/>
    </source>
</evidence>
<dbReference type="PROSITE" id="PS51900">
    <property type="entry name" value="CB"/>
    <property type="match status" value="1"/>
</dbReference>
<dbReference type="Gene3D" id="1.10.150.130">
    <property type="match status" value="1"/>
</dbReference>
<dbReference type="Pfam" id="PF02899">
    <property type="entry name" value="Phage_int_SAM_1"/>
    <property type="match status" value="1"/>
</dbReference>
<evidence type="ECO:0000256" key="3">
    <source>
        <dbReference type="PROSITE-ProRule" id="PRU01248"/>
    </source>
</evidence>
<dbReference type="Proteomes" id="UP001595748">
    <property type="component" value="Unassembled WGS sequence"/>
</dbReference>
<keyword evidence="6" id="KW-1185">Reference proteome</keyword>